<organism evidence="5 6">
    <name type="scientific">Cyclobacterium xiamenense</name>
    <dbReference type="NCBI Taxonomy" id="1297121"/>
    <lineage>
        <taxon>Bacteria</taxon>
        <taxon>Pseudomonadati</taxon>
        <taxon>Bacteroidota</taxon>
        <taxon>Cytophagia</taxon>
        <taxon>Cytophagales</taxon>
        <taxon>Cyclobacteriaceae</taxon>
        <taxon>Cyclobacterium</taxon>
    </lineage>
</organism>
<name>A0A1H6UF14_9BACT</name>
<evidence type="ECO:0000256" key="1">
    <source>
        <dbReference type="ARBA" id="ARBA00022723"/>
    </source>
</evidence>
<keyword evidence="3 4" id="KW-0460">Magnesium</keyword>
<dbReference type="PANTHER" id="PTHR20854">
    <property type="entry name" value="INOSITOL MONOPHOSPHATASE"/>
    <property type="match status" value="1"/>
</dbReference>
<sequence>MLNKNTLSTLCQGAVDASIEAGQLIQSQVDQPHDLQDKQGGYSKASQVVTEVDYQAQEIILKHLRPGSSQYDLGLLTEEAADDRSRLHTDYFWCIDPLDGTLPFTEQRSGYAVSIALVSQSGDPVIGVVYLPDEELCYSAIRGEGIALNGQPFRLDRSSDDRLLHVYMDRSMQSADCFTAFIEQMKQWAKAENYQEVVYHVGFGAVRNALAVLSHANACYVKFPRPQQGGGSIWDFAATRLIYEELGVPVSNSKGEKLRLNTPETTFMHQQGVLYATTDRIAEMVLEIKV</sequence>
<dbReference type="EMBL" id="FNZH01000001">
    <property type="protein sequence ID" value="SEI89264.1"/>
    <property type="molecule type" value="Genomic_DNA"/>
</dbReference>
<dbReference type="InterPro" id="IPR000760">
    <property type="entry name" value="Inositol_monophosphatase-like"/>
</dbReference>
<dbReference type="PROSITE" id="PS00629">
    <property type="entry name" value="IMP_1"/>
    <property type="match status" value="1"/>
</dbReference>
<dbReference type="GO" id="GO:0006020">
    <property type="term" value="P:inositol metabolic process"/>
    <property type="evidence" value="ECO:0007669"/>
    <property type="project" value="TreeGrafter"/>
</dbReference>
<dbReference type="SUPFAM" id="SSF56655">
    <property type="entry name" value="Carbohydrate phosphatase"/>
    <property type="match status" value="1"/>
</dbReference>
<feature type="binding site" evidence="4">
    <location>
        <position position="235"/>
    </location>
    <ligand>
        <name>Mg(2+)</name>
        <dbReference type="ChEBI" id="CHEBI:18420"/>
        <label>1</label>
        <note>catalytic</note>
    </ligand>
</feature>
<dbReference type="GO" id="GO:0007165">
    <property type="term" value="P:signal transduction"/>
    <property type="evidence" value="ECO:0007669"/>
    <property type="project" value="TreeGrafter"/>
</dbReference>
<dbReference type="InterPro" id="IPR020583">
    <property type="entry name" value="Inositol_monoP_metal-BS"/>
</dbReference>
<feature type="binding site" evidence="4">
    <location>
        <position position="98"/>
    </location>
    <ligand>
        <name>Mg(2+)</name>
        <dbReference type="ChEBI" id="CHEBI:18420"/>
        <label>1</label>
        <note>catalytic</note>
    </ligand>
</feature>
<dbReference type="GO" id="GO:0008934">
    <property type="term" value="F:inositol monophosphate 1-phosphatase activity"/>
    <property type="evidence" value="ECO:0007669"/>
    <property type="project" value="TreeGrafter"/>
</dbReference>
<feature type="binding site" evidence="4">
    <location>
        <position position="96"/>
    </location>
    <ligand>
        <name>Mg(2+)</name>
        <dbReference type="ChEBI" id="CHEBI:18420"/>
        <label>1</label>
        <note>catalytic</note>
    </ligand>
</feature>
<protein>
    <submittedName>
        <fullName evidence="5">3'(2'), 5'-bisphosphate nucleotidase</fullName>
    </submittedName>
</protein>
<proteinExistence type="predicted"/>
<evidence type="ECO:0000256" key="2">
    <source>
        <dbReference type="ARBA" id="ARBA00022801"/>
    </source>
</evidence>
<keyword evidence="6" id="KW-1185">Reference proteome</keyword>
<reference evidence="6" key="1">
    <citation type="submission" date="2016-10" db="EMBL/GenBank/DDBJ databases">
        <authorList>
            <person name="Varghese N."/>
            <person name="Submissions S."/>
        </authorList>
    </citation>
    <scope>NUCLEOTIDE SEQUENCE [LARGE SCALE GENOMIC DNA]</scope>
    <source>
        <strain evidence="6">IBRC-M 10761</strain>
    </source>
</reference>
<dbReference type="PANTHER" id="PTHR20854:SF4">
    <property type="entry name" value="INOSITOL-1-MONOPHOSPHATASE-RELATED"/>
    <property type="match status" value="1"/>
</dbReference>
<comment type="cofactor">
    <cofactor evidence="4">
        <name>Mg(2+)</name>
        <dbReference type="ChEBI" id="CHEBI:18420"/>
    </cofactor>
</comment>
<dbReference type="Proteomes" id="UP000199403">
    <property type="component" value="Unassembled WGS sequence"/>
</dbReference>
<dbReference type="Gene3D" id="3.40.190.80">
    <property type="match status" value="1"/>
</dbReference>
<dbReference type="AlphaFoldDB" id="A0A1H6UF14"/>
<evidence type="ECO:0000313" key="6">
    <source>
        <dbReference type="Proteomes" id="UP000199403"/>
    </source>
</evidence>
<gene>
    <name evidence="5" type="ORF">SAMN05192553_101730</name>
</gene>
<dbReference type="OrthoDB" id="9772456at2"/>
<dbReference type="RefSeq" id="WP_092169541.1">
    <property type="nucleotide sequence ID" value="NZ_FNZH01000001.1"/>
</dbReference>
<evidence type="ECO:0000256" key="4">
    <source>
        <dbReference type="PIRSR" id="PIRSR600760-2"/>
    </source>
</evidence>
<dbReference type="Pfam" id="PF00459">
    <property type="entry name" value="Inositol_P"/>
    <property type="match status" value="1"/>
</dbReference>
<dbReference type="Gene3D" id="3.30.540.10">
    <property type="entry name" value="Fructose-1,6-Bisphosphatase, subunit A, domain 1"/>
    <property type="match status" value="1"/>
</dbReference>
<accession>A0A1H6UF14</accession>
<feature type="binding site" evidence="4">
    <location>
        <position position="78"/>
    </location>
    <ligand>
        <name>Mg(2+)</name>
        <dbReference type="ChEBI" id="CHEBI:18420"/>
        <label>1</label>
        <note>catalytic</note>
    </ligand>
</feature>
<evidence type="ECO:0000313" key="5">
    <source>
        <dbReference type="EMBL" id="SEI89264.1"/>
    </source>
</evidence>
<evidence type="ECO:0000256" key="3">
    <source>
        <dbReference type="ARBA" id="ARBA00022842"/>
    </source>
</evidence>
<keyword evidence="1 4" id="KW-0479">Metal-binding</keyword>
<dbReference type="STRING" id="1416801.SAMN05192553_101730"/>
<dbReference type="PRINTS" id="PR00377">
    <property type="entry name" value="IMPHPHTASES"/>
</dbReference>
<dbReference type="GO" id="GO:0046872">
    <property type="term" value="F:metal ion binding"/>
    <property type="evidence" value="ECO:0007669"/>
    <property type="project" value="UniProtKB-KW"/>
</dbReference>
<feature type="binding site" evidence="4">
    <location>
        <position position="99"/>
    </location>
    <ligand>
        <name>Mg(2+)</name>
        <dbReference type="ChEBI" id="CHEBI:18420"/>
        <label>1</label>
        <note>catalytic</note>
    </ligand>
</feature>
<keyword evidence="2" id="KW-0378">Hydrolase</keyword>